<accession>A0A8J3NLA1</accession>
<dbReference type="InterPro" id="IPR036365">
    <property type="entry name" value="PGBD-like_sf"/>
</dbReference>
<dbReference type="Proteomes" id="UP000601223">
    <property type="component" value="Unassembled WGS sequence"/>
</dbReference>
<dbReference type="GO" id="GO:0015562">
    <property type="term" value="F:efflux transmembrane transporter activity"/>
    <property type="evidence" value="ECO:0007669"/>
    <property type="project" value="TreeGrafter"/>
</dbReference>
<evidence type="ECO:0000259" key="2">
    <source>
        <dbReference type="Pfam" id="PF01471"/>
    </source>
</evidence>
<proteinExistence type="predicted"/>
<dbReference type="Gene3D" id="1.10.101.10">
    <property type="entry name" value="PGBD-like superfamily/PGBD"/>
    <property type="match status" value="1"/>
</dbReference>
<evidence type="ECO:0000256" key="1">
    <source>
        <dbReference type="SAM" id="SignalP"/>
    </source>
</evidence>
<name>A0A8J3NLA1_9ACTN</name>
<reference evidence="3 4" key="1">
    <citation type="submission" date="2021-01" db="EMBL/GenBank/DDBJ databases">
        <title>Whole genome shotgun sequence of Catellatospora bangladeshensis NBRC 107357.</title>
        <authorList>
            <person name="Komaki H."/>
            <person name="Tamura T."/>
        </authorList>
    </citation>
    <scope>NUCLEOTIDE SEQUENCE [LARGE SCALE GENOMIC DNA]</scope>
    <source>
        <strain evidence="3 4">NBRC 107357</strain>
    </source>
</reference>
<dbReference type="GO" id="GO:1990281">
    <property type="term" value="C:efflux pump complex"/>
    <property type="evidence" value="ECO:0007669"/>
    <property type="project" value="TreeGrafter"/>
</dbReference>
<dbReference type="PANTHER" id="PTHR30469:SF38">
    <property type="entry name" value="HLYD FAMILY SECRETION PROTEIN"/>
    <property type="match status" value="1"/>
</dbReference>
<dbReference type="AlphaFoldDB" id="A0A8J3NLA1"/>
<dbReference type="RefSeq" id="WP_203750669.1">
    <property type="nucleotide sequence ID" value="NZ_BONF01000030.1"/>
</dbReference>
<comment type="caution">
    <text evidence="3">The sequence shown here is derived from an EMBL/GenBank/DDBJ whole genome shotgun (WGS) entry which is preliminary data.</text>
</comment>
<dbReference type="SUPFAM" id="SSF47090">
    <property type="entry name" value="PGBD-like"/>
    <property type="match status" value="1"/>
</dbReference>
<dbReference type="PANTHER" id="PTHR30469">
    <property type="entry name" value="MULTIDRUG RESISTANCE PROTEIN MDTA"/>
    <property type="match status" value="1"/>
</dbReference>
<dbReference type="InterPro" id="IPR036366">
    <property type="entry name" value="PGBDSf"/>
</dbReference>
<evidence type="ECO:0000313" key="3">
    <source>
        <dbReference type="EMBL" id="GIF83591.1"/>
    </source>
</evidence>
<gene>
    <name evidence="3" type="ORF">Cba03nite_49400</name>
</gene>
<organism evidence="3 4">
    <name type="scientific">Catellatospora bangladeshensis</name>
    <dbReference type="NCBI Taxonomy" id="310355"/>
    <lineage>
        <taxon>Bacteria</taxon>
        <taxon>Bacillati</taxon>
        <taxon>Actinomycetota</taxon>
        <taxon>Actinomycetes</taxon>
        <taxon>Micromonosporales</taxon>
        <taxon>Micromonosporaceae</taxon>
        <taxon>Catellatospora</taxon>
    </lineage>
</organism>
<protein>
    <submittedName>
        <fullName evidence="3">Peptidoglycan-binding protein</fullName>
    </submittedName>
</protein>
<feature type="signal peptide" evidence="1">
    <location>
        <begin position="1"/>
        <end position="22"/>
    </location>
</feature>
<dbReference type="Pfam" id="PF01471">
    <property type="entry name" value="PG_binding_1"/>
    <property type="match status" value="1"/>
</dbReference>
<dbReference type="InterPro" id="IPR002477">
    <property type="entry name" value="Peptidoglycan-bd-like"/>
</dbReference>
<evidence type="ECO:0000313" key="4">
    <source>
        <dbReference type="Proteomes" id="UP000601223"/>
    </source>
</evidence>
<feature type="domain" description="Peptidoglycan binding-like" evidence="2">
    <location>
        <begin position="119"/>
        <end position="166"/>
    </location>
</feature>
<keyword evidence="4" id="KW-1185">Reference proteome</keyword>
<sequence>MRARYLVGGVTVLAAVAAAGLAAGLPTFTGGDEATASGPVRTATVTRQDLADTETKTGILGYGTEYTVAARASGTVTWLPAENALVDRGKPLYRVDDQPVVLLYGTMPAYRQLRSGSEGPDVKQLEQNLKALGYGGFTVDREYTGATADAVRRWQEDLGLPETGTVEPGRVVYAAGQVRVDARSAAVGDLVQPGTPLLTRTGVDRAVVVELEVADERLAETGAAVEVELPDGRRVPGKVGAVQTVITPGGNGAEPATSLEVTVTLAGKEAVRGFDQAAVDVGFTADTREGVLTVPVAALLALAEGGYGLELVEGGSTRITAVETGLFAAGRVEVSGDGLAEGAVVGMPS</sequence>
<dbReference type="Gene3D" id="2.40.420.20">
    <property type="match status" value="1"/>
</dbReference>
<feature type="chain" id="PRO_5039289862" evidence="1">
    <location>
        <begin position="23"/>
        <end position="349"/>
    </location>
</feature>
<keyword evidence="1" id="KW-0732">Signal</keyword>
<dbReference type="EMBL" id="BONF01000030">
    <property type="protein sequence ID" value="GIF83591.1"/>
    <property type="molecule type" value="Genomic_DNA"/>
</dbReference>